<dbReference type="AlphaFoldDB" id="A0A5N7MR05"/>
<dbReference type="EC" id="5.1.99.5" evidence="3"/>
<comment type="catalytic activity">
    <reaction evidence="6">
        <text>D-5-isobutylhydantoin = L-5-isobutylhydantoin</text>
        <dbReference type="Rhea" id="RHEA:84231"/>
        <dbReference type="ChEBI" id="CHEBI:233609"/>
        <dbReference type="ChEBI" id="CHEBI:233610"/>
    </reaction>
</comment>
<gene>
    <name evidence="7" type="ORF">FS320_31215</name>
</gene>
<reference evidence="7 8" key="1">
    <citation type="journal article" date="2019" name="Syst. Appl. Microbiol.">
        <title>Microvirga tunisiensis sp. nov., a root nodule symbiotic bacterium isolated from Lupinus micranthus and L. luteus grown in Northern Tunisia.</title>
        <authorList>
            <person name="Msaddak A."/>
            <person name="Rejili M."/>
            <person name="Duran D."/>
            <person name="Mars M."/>
            <person name="Palacios J.M."/>
            <person name="Ruiz-Argueso T."/>
            <person name="Rey L."/>
            <person name="Imperial J."/>
        </authorList>
    </citation>
    <scope>NUCLEOTIDE SEQUENCE [LARGE SCALE GENOMIC DNA]</scope>
    <source>
        <strain evidence="7 8">Lmie10</strain>
    </source>
</reference>
<comment type="similarity">
    <text evidence="1">Belongs to the HyuE racemase family.</text>
</comment>
<dbReference type="GO" id="GO:0036348">
    <property type="term" value="F:hydantoin racemase activity"/>
    <property type="evidence" value="ECO:0007669"/>
    <property type="project" value="UniProtKB-EC"/>
</dbReference>
<organism evidence="7 8">
    <name type="scientific">Microvirga tunisiensis</name>
    <dbReference type="NCBI Taxonomy" id="2108360"/>
    <lineage>
        <taxon>Bacteria</taxon>
        <taxon>Pseudomonadati</taxon>
        <taxon>Pseudomonadota</taxon>
        <taxon>Alphaproteobacteria</taxon>
        <taxon>Hyphomicrobiales</taxon>
        <taxon>Methylobacteriaceae</taxon>
        <taxon>Microvirga</taxon>
    </lineage>
</organism>
<dbReference type="PANTHER" id="PTHR28047">
    <property type="entry name" value="PROTEIN DCG1"/>
    <property type="match status" value="1"/>
</dbReference>
<dbReference type="GO" id="GO:0047661">
    <property type="term" value="F:amino-acid racemase activity"/>
    <property type="evidence" value="ECO:0007669"/>
    <property type="project" value="InterPro"/>
</dbReference>
<dbReference type="OrthoDB" id="9791723at2"/>
<comment type="catalytic activity">
    <reaction evidence="2">
        <text>a D-5-monosubstituted hydantoin = a L-5-monosubstituted hydantoin</text>
        <dbReference type="Rhea" id="RHEA:46624"/>
        <dbReference type="ChEBI" id="CHEBI:86339"/>
        <dbReference type="ChEBI" id="CHEBI:86340"/>
        <dbReference type="EC" id="5.1.99.5"/>
    </reaction>
</comment>
<keyword evidence="8" id="KW-1185">Reference proteome</keyword>
<dbReference type="InterPro" id="IPR015942">
    <property type="entry name" value="Asp/Glu/hydantoin_racemase"/>
</dbReference>
<dbReference type="Proteomes" id="UP000403266">
    <property type="component" value="Unassembled WGS sequence"/>
</dbReference>
<protein>
    <recommendedName>
        <fullName evidence="4">Hydantoin racemase</fullName>
        <ecNumber evidence="3">5.1.99.5</ecNumber>
    </recommendedName>
</protein>
<evidence type="ECO:0000313" key="8">
    <source>
        <dbReference type="Proteomes" id="UP000403266"/>
    </source>
</evidence>
<dbReference type="RefSeq" id="WP_152716295.1">
    <property type="nucleotide sequence ID" value="NZ_VOSJ01000255.1"/>
</dbReference>
<evidence type="ECO:0000256" key="3">
    <source>
        <dbReference type="ARBA" id="ARBA00066406"/>
    </source>
</evidence>
<name>A0A5N7MR05_9HYPH</name>
<dbReference type="PANTHER" id="PTHR28047:SF5">
    <property type="entry name" value="PROTEIN DCG1"/>
    <property type="match status" value="1"/>
</dbReference>
<dbReference type="Gene3D" id="3.40.50.12500">
    <property type="match status" value="1"/>
</dbReference>
<dbReference type="InterPro" id="IPR052186">
    <property type="entry name" value="Hydantoin_racemase-like"/>
</dbReference>
<evidence type="ECO:0000256" key="6">
    <source>
        <dbReference type="ARBA" id="ARBA00093234"/>
    </source>
</evidence>
<comment type="caution">
    <text evidence="7">The sequence shown here is derived from an EMBL/GenBank/DDBJ whole genome shotgun (WGS) entry which is preliminary data.</text>
</comment>
<evidence type="ECO:0000256" key="1">
    <source>
        <dbReference type="ARBA" id="ARBA00038414"/>
    </source>
</evidence>
<dbReference type="Pfam" id="PF01177">
    <property type="entry name" value="Asp_Glu_race"/>
    <property type="match status" value="1"/>
</dbReference>
<evidence type="ECO:0000256" key="5">
    <source>
        <dbReference type="ARBA" id="ARBA00093199"/>
    </source>
</evidence>
<dbReference type="EMBL" id="VOSK01000231">
    <property type="protein sequence ID" value="MPR29441.1"/>
    <property type="molecule type" value="Genomic_DNA"/>
</dbReference>
<evidence type="ECO:0000313" key="7">
    <source>
        <dbReference type="EMBL" id="MPR29441.1"/>
    </source>
</evidence>
<dbReference type="InterPro" id="IPR053714">
    <property type="entry name" value="Iso_Racemase_Enz_sf"/>
</dbReference>
<proteinExistence type="inferred from homology"/>
<comment type="catalytic activity">
    <reaction evidence="5">
        <text>D-5-benzylhydantoin = L-5-benzylhydantoin</text>
        <dbReference type="Rhea" id="RHEA:83991"/>
        <dbReference type="ChEBI" id="CHEBI:176864"/>
        <dbReference type="ChEBI" id="CHEBI:233540"/>
    </reaction>
</comment>
<sequence length="261" mass="27134">MRILVVNPNTTASMTRKIGSAAAAVASETTEIIVVNPSFGPPSIEGYFDEAFSVPGLIDEIVKAPDTHATVIACFDDTGLDAARCITDAPVIGIGEAAFHMATLIAGRFSVVTTLSRSIPAIEGNLARYGLASRCTKVRASDVPVLDLEDPRSGAYQRISNEIAAAIRDDRAEAIVLGCAGMTDLASTLSQEHGIPVLDGVTCAVKLCENLVALGLKTSKSGGYAMPRAKAYSGVFARFSPGGTNVRADDREPISTGSGDT</sequence>
<evidence type="ECO:0000256" key="4">
    <source>
        <dbReference type="ARBA" id="ARBA00067972"/>
    </source>
</evidence>
<accession>A0A5N7MR05</accession>
<evidence type="ECO:0000256" key="2">
    <source>
        <dbReference type="ARBA" id="ARBA00051635"/>
    </source>
</evidence>
<dbReference type="FunFam" id="3.40.50.12500:FF:000001">
    <property type="entry name" value="Putative hydantoin racemase"/>
    <property type="match status" value="1"/>
</dbReference>